<reference evidence="1 2" key="1">
    <citation type="journal article" name="Sci. Rep.">
        <title>Genome-scale phylogenetic analyses confirm Olpidium as the closest living zoosporic fungus to the non-flagellated, terrestrial fungi.</title>
        <authorList>
            <person name="Chang Y."/>
            <person name="Rochon D."/>
            <person name="Sekimoto S."/>
            <person name="Wang Y."/>
            <person name="Chovatia M."/>
            <person name="Sandor L."/>
            <person name="Salamov A."/>
            <person name="Grigoriev I.V."/>
            <person name="Stajich J.E."/>
            <person name="Spatafora J.W."/>
        </authorList>
    </citation>
    <scope>NUCLEOTIDE SEQUENCE [LARGE SCALE GENOMIC DNA]</scope>
    <source>
        <strain evidence="1">S191</strain>
    </source>
</reference>
<dbReference type="Proteomes" id="UP000673691">
    <property type="component" value="Unassembled WGS sequence"/>
</dbReference>
<keyword evidence="2" id="KW-1185">Reference proteome</keyword>
<organism evidence="1 2">
    <name type="scientific">Olpidium bornovanus</name>
    <dbReference type="NCBI Taxonomy" id="278681"/>
    <lineage>
        <taxon>Eukaryota</taxon>
        <taxon>Fungi</taxon>
        <taxon>Fungi incertae sedis</taxon>
        <taxon>Olpidiomycota</taxon>
        <taxon>Olpidiomycotina</taxon>
        <taxon>Olpidiomycetes</taxon>
        <taxon>Olpidiales</taxon>
        <taxon>Olpidiaceae</taxon>
        <taxon>Olpidium</taxon>
    </lineage>
</organism>
<dbReference type="EMBL" id="JAEFCI010010147">
    <property type="protein sequence ID" value="KAG5457398.1"/>
    <property type="molecule type" value="Genomic_DNA"/>
</dbReference>
<protein>
    <submittedName>
        <fullName evidence="1">Uncharacterized protein</fullName>
    </submittedName>
</protein>
<name>A0A8H7ZQS3_9FUNG</name>
<proteinExistence type="predicted"/>
<gene>
    <name evidence="1" type="ORF">BJ554DRAFT_2602</name>
</gene>
<accession>A0A8H7ZQS3</accession>
<dbReference type="AlphaFoldDB" id="A0A8H7ZQS3"/>
<evidence type="ECO:0000313" key="1">
    <source>
        <dbReference type="EMBL" id="KAG5457398.1"/>
    </source>
</evidence>
<sequence>MVSGVHGQRCPWSAVSMVSGVNGQRCPWSAVSMVNVFSAKMEADFDCGCSSPGIQFKAPSSGNFFRQSSFPCRLP</sequence>
<comment type="caution">
    <text evidence="1">The sequence shown here is derived from an EMBL/GenBank/DDBJ whole genome shotgun (WGS) entry which is preliminary data.</text>
</comment>
<evidence type="ECO:0000313" key="2">
    <source>
        <dbReference type="Proteomes" id="UP000673691"/>
    </source>
</evidence>